<feature type="domain" description="CYTH" evidence="1">
    <location>
        <begin position="2"/>
        <end position="164"/>
    </location>
</feature>
<dbReference type="InterPro" id="IPR033469">
    <property type="entry name" value="CYTH-like_dom_sf"/>
</dbReference>
<dbReference type="SUPFAM" id="SSF55154">
    <property type="entry name" value="CYTH-like phosphatases"/>
    <property type="match status" value="1"/>
</dbReference>
<reference evidence="3" key="1">
    <citation type="journal article" date="2019" name="Int. J. Syst. Evol. Microbiol.">
        <title>The Global Catalogue of Microorganisms (GCM) 10K type strain sequencing project: providing services to taxonomists for standard genome sequencing and annotation.</title>
        <authorList>
            <consortium name="The Broad Institute Genomics Platform"/>
            <consortium name="The Broad Institute Genome Sequencing Center for Infectious Disease"/>
            <person name="Wu L."/>
            <person name="Ma J."/>
        </authorList>
    </citation>
    <scope>NUCLEOTIDE SEQUENCE [LARGE SCALE GENOMIC DNA]</scope>
    <source>
        <strain evidence="3">CGMCC 1.15420</strain>
    </source>
</reference>
<protein>
    <recommendedName>
        <fullName evidence="1">CYTH domain-containing protein</fullName>
    </recommendedName>
</protein>
<gene>
    <name evidence="2" type="ORF">GCM10010913_14130</name>
</gene>
<dbReference type="PIRSF" id="PIRSF016487">
    <property type="entry name" value="CYTH_UCP016487"/>
    <property type="match status" value="1"/>
</dbReference>
<dbReference type="RefSeq" id="WP_120464895.1">
    <property type="nucleotide sequence ID" value="NZ_BMIW01000007.1"/>
</dbReference>
<name>A0ABQ1VSW1_9BACL</name>
<dbReference type="InterPro" id="IPR023577">
    <property type="entry name" value="CYTH_domain"/>
</dbReference>
<comment type="caution">
    <text evidence="2">The sequence shown here is derived from an EMBL/GenBank/DDBJ whole genome shotgun (WGS) entry which is preliminary data.</text>
</comment>
<dbReference type="Gene3D" id="2.40.320.10">
    <property type="entry name" value="Hypothetical Protein Pfu-838710-001"/>
    <property type="match status" value="1"/>
</dbReference>
<sequence length="172" mass="19711">MSLEIERKFLLPEFPADMIREGGLRIEKEQIIEQTYLAMHGDQELRVRKIHDLTSGKIEYTHTFKKGFGVAREEVEYPISAGLYEQIINIHQAVPLIKKRTTAVLGDHVIEIDDYGQIQLLVLEVEFASMEEAESFAAPEWFGKDISSDKEYSNKKVWLELQARKGSGVEEA</sequence>
<dbReference type="PANTHER" id="PTHR40114:SF1">
    <property type="entry name" value="SLR0698 PROTEIN"/>
    <property type="match status" value="1"/>
</dbReference>
<dbReference type="Pfam" id="PF01928">
    <property type="entry name" value="CYTH"/>
    <property type="match status" value="1"/>
</dbReference>
<evidence type="ECO:0000259" key="1">
    <source>
        <dbReference type="PROSITE" id="PS51707"/>
    </source>
</evidence>
<proteinExistence type="predicted"/>
<keyword evidence="3" id="KW-1185">Reference proteome</keyword>
<dbReference type="PROSITE" id="PS51707">
    <property type="entry name" value="CYTH"/>
    <property type="match status" value="1"/>
</dbReference>
<dbReference type="InterPro" id="IPR012042">
    <property type="entry name" value="NeuTTM/CthTTM-like"/>
</dbReference>
<dbReference type="SMART" id="SM01118">
    <property type="entry name" value="CYTH"/>
    <property type="match status" value="1"/>
</dbReference>
<dbReference type="PANTHER" id="PTHR40114">
    <property type="entry name" value="SLR0698 PROTEIN"/>
    <property type="match status" value="1"/>
</dbReference>
<evidence type="ECO:0000313" key="3">
    <source>
        <dbReference type="Proteomes" id="UP000608420"/>
    </source>
</evidence>
<dbReference type="Proteomes" id="UP000608420">
    <property type="component" value="Unassembled WGS sequence"/>
</dbReference>
<accession>A0ABQ1VSW1</accession>
<organism evidence="2 3">
    <name type="scientific">Paenibacillus aceti</name>
    <dbReference type="NCBI Taxonomy" id="1820010"/>
    <lineage>
        <taxon>Bacteria</taxon>
        <taxon>Bacillati</taxon>
        <taxon>Bacillota</taxon>
        <taxon>Bacilli</taxon>
        <taxon>Bacillales</taxon>
        <taxon>Paenibacillaceae</taxon>
        <taxon>Paenibacillus</taxon>
    </lineage>
</organism>
<dbReference type="EMBL" id="BMIW01000007">
    <property type="protein sequence ID" value="GGF93722.1"/>
    <property type="molecule type" value="Genomic_DNA"/>
</dbReference>
<evidence type="ECO:0000313" key="2">
    <source>
        <dbReference type="EMBL" id="GGF93722.1"/>
    </source>
</evidence>